<gene>
    <name evidence="2" type="ORF">B0A54_06778</name>
</gene>
<comment type="caution">
    <text evidence="2">The sequence shown here is derived from an EMBL/GenBank/DDBJ whole genome shotgun (WGS) entry which is preliminary data.</text>
</comment>
<keyword evidence="1" id="KW-0472">Membrane</keyword>
<evidence type="ECO:0000256" key="1">
    <source>
        <dbReference type="SAM" id="Phobius"/>
    </source>
</evidence>
<keyword evidence="1" id="KW-0812">Transmembrane</keyword>
<reference evidence="2 3" key="1">
    <citation type="submission" date="2017-03" db="EMBL/GenBank/DDBJ databases">
        <title>Genomes of endolithic fungi from Antarctica.</title>
        <authorList>
            <person name="Coleine C."/>
            <person name="Masonjones S."/>
            <person name="Stajich J.E."/>
        </authorList>
    </citation>
    <scope>NUCLEOTIDE SEQUENCE [LARGE SCALE GENOMIC DNA]</scope>
    <source>
        <strain evidence="2 3">CCFEE 5311</strain>
    </source>
</reference>
<evidence type="ECO:0000313" key="2">
    <source>
        <dbReference type="EMBL" id="TKA42329.1"/>
    </source>
</evidence>
<dbReference type="Proteomes" id="UP000310066">
    <property type="component" value="Unassembled WGS sequence"/>
</dbReference>
<protein>
    <submittedName>
        <fullName evidence="2">Uncharacterized protein</fullName>
    </submittedName>
</protein>
<accession>A0A4V5N851</accession>
<organism evidence="2 3">
    <name type="scientific">Friedmanniomyces endolithicus</name>
    <dbReference type="NCBI Taxonomy" id="329885"/>
    <lineage>
        <taxon>Eukaryota</taxon>
        <taxon>Fungi</taxon>
        <taxon>Dikarya</taxon>
        <taxon>Ascomycota</taxon>
        <taxon>Pezizomycotina</taxon>
        <taxon>Dothideomycetes</taxon>
        <taxon>Dothideomycetidae</taxon>
        <taxon>Mycosphaerellales</taxon>
        <taxon>Teratosphaeriaceae</taxon>
        <taxon>Friedmanniomyces</taxon>
    </lineage>
</organism>
<dbReference type="AlphaFoldDB" id="A0A4V5N851"/>
<dbReference type="EMBL" id="NAJP01000023">
    <property type="protein sequence ID" value="TKA42329.1"/>
    <property type="molecule type" value="Genomic_DNA"/>
</dbReference>
<proteinExistence type="predicted"/>
<name>A0A4V5N851_9PEZI</name>
<keyword evidence="1" id="KW-1133">Transmembrane helix</keyword>
<feature type="transmembrane region" description="Helical" evidence="1">
    <location>
        <begin position="89"/>
        <end position="118"/>
    </location>
</feature>
<feature type="transmembrane region" description="Helical" evidence="1">
    <location>
        <begin position="25"/>
        <end position="48"/>
    </location>
</feature>
<sequence length="279" mass="30484">MAQSSPDFARMASRMKLTTSTDRRVLLQHYTSLTLIAMILTGLVLFVVKVPRAHTVGVQAAATNVDSTSALRESFHALHSPHNDNWHHAALPVLILFLSVMGFGVLFTLAILVLPYCLKGAEARLSYPGDVMTNAVTTTTARTPTTSSLARHAGFGYNDTHNSGPTCFTPTCEYKPDSMASRICLPVGLNPLYVAGLICLLCWAAPRFWRAITVEGQQANLGHAATLAPEERQRFADDALGESLCDQCLSKLCSDCLAKLKRDTAEPDTCNGRRIHRRR</sequence>
<evidence type="ECO:0000313" key="3">
    <source>
        <dbReference type="Proteomes" id="UP000310066"/>
    </source>
</evidence>
<dbReference type="OrthoDB" id="10279711at2759"/>